<feature type="compositionally biased region" description="Polar residues" evidence="1">
    <location>
        <begin position="12"/>
        <end position="22"/>
    </location>
</feature>
<reference evidence="2 3" key="1">
    <citation type="journal article" date="2018" name="Mol. Plant Microbe Interact.">
        <title>Taxonomically Different Co-Microsymbionts of a Relict Legume, Oxytropis popoviana, Have Complementary Sets of Symbiotic Genes and Together Increase the Efficiency of Plant Nodulation.</title>
        <authorList>
            <person name="Safronova V."/>
            <person name="Belimov A."/>
            <person name="Sazanova A."/>
            <person name="Chirak E."/>
            <person name="Verkhozina A."/>
            <person name="Kuznetsova I."/>
            <person name="Andronov E."/>
            <person name="Puhalsky J."/>
            <person name="Tikhonovich I."/>
        </authorList>
    </citation>
    <scope>NUCLEOTIDE SEQUENCE [LARGE SCALE GENOMIC DNA]</scope>
    <source>
        <strain evidence="2 3">Opo-235</strain>
    </source>
</reference>
<evidence type="ECO:0000313" key="2">
    <source>
        <dbReference type="EMBL" id="RNJ47362.1"/>
    </source>
</evidence>
<dbReference type="AlphaFoldDB" id="A0A3M9XHZ1"/>
<dbReference type="Proteomes" id="UP000275436">
    <property type="component" value="Unassembled WGS sequence"/>
</dbReference>
<evidence type="ECO:0000313" key="3">
    <source>
        <dbReference type="Proteomes" id="UP000275436"/>
    </source>
</evidence>
<sequence length="254" mass="27543">MKRSAAVSVASKPSSGHSSKNPPISAKTEYLALLAELDRRRRSNQLAAYKPYRRQAEFHAAGAINRERLFMAGNQLGKTRAGGAEWAMHLTGRYPAWWQGKVFDTPVRLWAAGVTGEGTRDNPQRVLVGPPQQQAAWGTGMIPADAIRQTIMGRNVPGAIDSVVVRHGGGGDVQAGESVLSFKSFEKGREKWQGETLHGVWFDEEPPLDIYSEGLTRTNATGGITIVTFTPLLGMSDVVLLFLSAGEVERMGKG</sequence>
<protein>
    <submittedName>
        <fullName evidence="2">Terminase</fullName>
    </submittedName>
</protein>
<gene>
    <name evidence="2" type="ORF">DNR46_05965</name>
</gene>
<feature type="region of interest" description="Disordered" evidence="1">
    <location>
        <begin position="1"/>
        <end position="24"/>
    </location>
</feature>
<feature type="compositionally biased region" description="Low complexity" evidence="1">
    <location>
        <begin position="1"/>
        <end position="11"/>
    </location>
</feature>
<dbReference type="EMBL" id="QKOD01000001">
    <property type="protein sequence ID" value="RNJ47362.1"/>
    <property type="molecule type" value="Genomic_DNA"/>
</dbReference>
<comment type="caution">
    <text evidence="2">The sequence shown here is derived from an EMBL/GenBank/DDBJ whole genome shotgun (WGS) entry which is preliminary data.</text>
</comment>
<name>A0A3M9XHZ1_9HYPH</name>
<accession>A0A3M9XHZ1</accession>
<evidence type="ECO:0000256" key="1">
    <source>
        <dbReference type="SAM" id="MobiDB-lite"/>
    </source>
</evidence>
<dbReference type="Pfam" id="PF03237">
    <property type="entry name" value="Terminase_6N"/>
    <property type="match status" value="1"/>
</dbReference>
<organism evidence="2 3">
    <name type="scientific">Mesorhizobium japonicum</name>
    <dbReference type="NCBI Taxonomy" id="2066070"/>
    <lineage>
        <taxon>Bacteria</taxon>
        <taxon>Pseudomonadati</taxon>
        <taxon>Pseudomonadota</taxon>
        <taxon>Alphaproteobacteria</taxon>
        <taxon>Hyphomicrobiales</taxon>
        <taxon>Phyllobacteriaceae</taxon>
        <taxon>Mesorhizobium</taxon>
    </lineage>
</organism>
<proteinExistence type="predicted"/>